<dbReference type="VEuPathDB" id="FungiDB:FFUJ_09021"/>
<evidence type="ECO:0000313" key="2">
    <source>
        <dbReference type="Proteomes" id="UP000016800"/>
    </source>
</evidence>
<dbReference type="RefSeq" id="XP_023433031.1">
    <property type="nucleotide sequence ID" value="XM_023580213.1"/>
</dbReference>
<keyword evidence="2" id="KW-1185">Reference proteome</keyword>
<proteinExistence type="predicted"/>
<dbReference type="EMBL" id="HF679029">
    <property type="protein sequence ID" value="CCT70952.1"/>
    <property type="molecule type" value="Genomic_DNA"/>
</dbReference>
<evidence type="ECO:0000313" key="1">
    <source>
        <dbReference type="EMBL" id="CCT70952.1"/>
    </source>
</evidence>
<dbReference type="Proteomes" id="UP000016800">
    <property type="component" value="Chromosome VII"/>
</dbReference>
<dbReference type="GeneID" id="35402495"/>
<sequence length="154" mass="17316">MAEYVDPLPTFMGPQPSLAQRKEIWDVTYGDKPYTSVVAGPFELALPSYIDFRKLVLGEGNKVYDNLCRLMGPHLVLSWTIVDNKASSLIVGVNPIFNVGAESLFLHQNVRRLWFHVLQWLKVVKQGHNITIVDHLKDILAATISPAQADDFDV</sequence>
<gene>
    <name evidence="1" type="ORF">FFUJ_09021</name>
</gene>
<name>S0EB11_GIBF5</name>
<reference evidence="2" key="1">
    <citation type="journal article" date="2013" name="PLoS Pathog.">
        <title>Deciphering the cryptic genome: genome-wide analyses of the rice pathogen Fusarium fujikuroi reveal complex regulation of secondary metabolism and novel metabolites.</title>
        <authorList>
            <person name="Wiemann P."/>
            <person name="Sieber C.M."/>
            <person name="von Bargen K.W."/>
            <person name="Studt L."/>
            <person name="Niehaus E.M."/>
            <person name="Espino J.J."/>
            <person name="Huss K."/>
            <person name="Michielse C.B."/>
            <person name="Albermann S."/>
            <person name="Wagner D."/>
            <person name="Bergner S.V."/>
            <person name="Connolly L.R."/>
            <person name="Fischer A."/>
            <person name="Reuter G."/>
            <person name="Kleigrewe K."/>
            <person name="Bald T."/>
            <person name="Wingfield B.D."/>
            <person name="Ophir R."/>
            <person name="Freeman S."/>
            <person name="Hippler M."/>
            <person name="Smith K.M."/>
            <person name="Brown D.W."/>
            <person name="Proctor R.H."/>
            <person name="Munsterkotter M."/>
            <person name="Freitag M."/>
            <person name="Humpf H.U."/>
            <person name="Guldener U."/>
            <person name="Tudzynski B."/>
        </authorList>
    </citation>
    <scope>NUCLEOTIDE SEQUENCE [LARGE SCALE GENOMIC DNA]</scope>
    <source>
        <strain evidence="2">CBS 195.34 / IMI 58289 / NRRL A-6831</strain>
    </source>
</reference>
<dbReference type="HOGENOM" id="CLU_1704374_0_0_1"/>
<organism evidence="1 2">
    <name type="scientific">Gibberella fujikuroi (strain CBS 195.34 / IMI 58289 / NRRL A-6831)</name>
    <name type="common">Bakanae and foot rot disease fungus</name>
    <name type="synonym">Fusarium fujikuroi</name>
    <dbReference type="NCBI Taxonomy" id="1279085"/>
    <lineage>
        <taxon>Eukaryota</taxon>
        <taxon>Fungi</taxon>
        <taxon>Dikarya</taxon>
        <taxon>Ascomycota</taxon>
        <taxon>Pezizomycotina</taxon>
        <taxon>Sordariomycetes</taxon>
        <taxon>Hypocreomycetidae</taxon>
        <taxon>Hypocreales</taxon>
        <taxon>Nectriaceae</taxon>
        <taxon>Fusarium</taxon>
        <taxon>Fusarium fujikuroi species complex</taxon>
    </lineage>
</organism>
<dbReference type="AlphaFoldDB" id="S0EB11"/>
<protein>
    <submittedName>
        <fullName evidence="1">Uncharacterized protein</fullName>
    </submittedName>
</protein>
<accession>S0EB11</accession>